<sequence>RALASEQDASARRNAFLMLCLCGQERAVAYLFSNAERVTEWPDLLQMAAVDLIRKVCRSPNRADKGRRAAANTYCQLLSSQSDNNVRLILLDRLNELRTAHRDVMVDVVMDVLRALSSPNLDVKRK</sequence>
<keyword evidence="2" id="KW-1185">Reference proteome</keyword>
<dbReference type="InterPro" id="IPR016024">
    <property type="entry name" value="ARM-type_fold"/>
</dbReference>
<dbReference type="EnsemblPlants" id="AET3Gv20433500.7">
    <property type="protein sequence ID" value="AET3Gv20433500.7"/>
    <property type="gene ID" value="AET3Gv20433500"/>
</dbReference>
<dbReference type="InterPro" id="IPR016460">
    <property type="entry name" value="COPB1"/>
</dbReference>
<reference evidence="2" key="1">
    <citation type="journal article" date="2014" name="Science">
        <title>Ancient hybridizations among the ancestral genomes of bread wheat.</title>
        <authorList>
            <consortium name="International Wheat Genome Sequencing Consortium,"/>
            <person name="Marcussen T."/>
            <person name="Sandve S.R."/>
            <person name="Heier L."/>
            <person name="Spannagl M."/>
            <person name="Pfeifer M."/>
            <person name="Jakobsen K.S."/>
            <person name="Wulff B.B."/>
            <person name="Steuernagel B."/>
            <person name="Mayer K.F."/>
            <person name="Olsen O.A."/>
        </authorList>
    </citation>
    <scope>NUCLEOTIDE SEQUENCE [LARGE SCALE GENOMIC DNA]</scope>
    <source>
        <strain evidence="2">cv. AL8/78</strain>
    </source>
</reference>
<evidence type="ECO:0008006" key="3">
    <source>
        <dbReference type="Google" id="ProtNLM"/>
    </source>
</evidence>
<proteinExistence type="predicted"/>
<dbReference type="AlphaFoldDB" id="A0A453ES09"/>
<dbReference type="Proteomes" id="UP000015105">
    <property type="component" value="Chromosome 3D"/>
</dbReference>
<dbReference type="GO" id="GO:0030126">
    <property type="term" value="C:COPI vesicle coat"/>
    <property type="evidence" value="ECO:0007669"/>
    <property type="project" value="TreeGrafter"/>
</dbReference>
<dbReference type="InterPro" id="IPR011989">
    <property type="entry name" value="ARM-like"/>
</dbReference>
<name>A0A453ES09_AEGTS</name>
<dbReference type="PANTHER" id="PTHR10635:SF0">
    <property type="entry name" value="COATOMER SUBUNIT BETA"/>
    <property type="match status" value="1"/>
</dbReference>
<dbReference type="Gene3D" id="1.25.10.10">
    <property type="entry name" value="Leucine-rich Repeat Variant"/>
    <property type="match status" value="1"/>
</dbReference>
<evidence type="ECO:0000313" key="1">
    <source>
        <dbReference type="EnsemblPlants" id="AET3Gv20433500.7"/>
    </source>
</evidence>
<reference evidence="1" key="3">
    <citation type="journal article" date="2017" name="Nature">
        <title>Genome sequence of the progenitor of the wheat D genome Aegilops tauschii.</title>
        <authorList>
            <person name="Luo M.C."/>
            <person name="Gu Y.Q."/>
            <person name="Puiu D."/>
            <person name="Wang H."/>
            <person name="Twardziok S.O."/>
            <person name="Deal K.R."/>
            <person name="Huo N."/>
            <person name="Zhu T."/>
            <person name="Wang L."/>
            <person name="Wang Y."/>
            <person name="McGuire P.E."/>
            <person name="Liu S."/>
            <person name="Long H."/>
            <person name="Ramasamy R.K."/>
            <person name="Rodriguez J.C."/>
            <person name="Van S.L."/>
            <person name="Yuan L."/>
            <person name="Wang Z."/>
            <person name="Xia Z."/>
            <person name="Xiao L."/>
            <person name="Anderson O.D."/>
            <person name="Ouyang S."/>
            <person name="Liang Y."/>
            <person name="Zimin A.V."/>
            <person name="Pertea G."/>
            <person name="Qi P."/>
            <person name="Bennetzen J.L."/>
            <person name="Dai X."/>
            <person name="Dawson M.W."/>
            <person name="Muller H.G."/>
            <person name="Kugler K."/>
            <person name="Rivarola-Duarte L."/>
            <person name="Spannagl M."/>
            <person name="Mayer K.F.X."/>
            <person name="Lu F.H."/>
            <person name="Bevan M.W."/>
            <person name="Leroy P."/>
            <person name="Li P."/>
            <person name="You F.M."/>
            <person name="Sun Q."/>
            <person name="Liu Z."/>
            <person name="Lyons E."/>
            <person name="Wicker T."/>
            <person name="Salzberg S.L."/>
            <person name="Devos K.M."/>
            <person name="Dvorak J."/>
        </authorList>
    </citation>
    <scope>NUCLEOTIDE SEQUENCE [LARGE SCALE GENOMIC DNA]</scope>
    <source>
        <strain evidence="1">cv. AL8/78</strain>
    </source>
</reference>
<accession>A0A453ES09</accession>
<dbReference type="GO" id="GO:0006886">
    <property type="term" value="P:intracellular protein transport"/>
    <property type="evidence" value="ECO:0007669"/>
    <property type="project" value="InterPro"/>
</dbReference>
<dbReference type="SUPFAM" id="SSF48371">
    <property type="entry name" value="ARM repeat"/>
    <property type="match status" value="1"/>
</dbReference>
<dbReference type="Gramene" id="AET3Gv20433500.7">
    <property type="protein sequence ID" value="AET3Gv20433500.7"/>
    <property type="gene ID" value="AET3Gv20433500"/>
</dbReference>
<reference evidence="1" key="5">
    <citation type="journal article" date="2021" name="G3 (Bethesda)">
        <title>Aegilops tauschii genome assembly Aet v5.0 features greater sequence contiguity and improved annotation.</title>
        <authorList>
            <person name="Wang L."/>
            <person name="Zhu T."/>
            <person name="Rodriguez J.C."/>
            <person name="Deal K.R."/>
            <person name="Dubcovsky J."/>
            <person name="McGuire P.E."/>
            <person name="Lux T."/>
            <person name="Spannagl M."/>
            <person name="Mayer K.F.X."/>
            <person name="Baldrich P."/>
            <person name="Meyers B.C."/>
            <person name="Huo N."/>
            <person name="Gu Y.Q."/>
            <person name="Zhou H."/>
            <person name="Devos K.M."/>
            <person name="Bennetzen J.L."/>
            <person name="Unver T."/>
            <person name="Budak H."/>
            <person name="Gulick P.J."/>
            <person name="Galiba G."/>
            <person name="Kalapos B."/>
            <person name="Nelson D.R."/>
            <person name="Li P."/>
            <person name="You F.M."/>
            <person name="Luo M.C."/>
            <person name="Dvorak J."/>
        </authorList>
    </citation>
    <scope>NUCLEOTIDE SEQUENCE [LARGE SCALE GENOMIC DNA]</scope>
    <source>
        <strain evidence="1">cv. AL8/78</strain>
    </source>
</reference>
<reference evidence="1" key="4">
    <citation type="submission" date="2019-03" db="UniProtKB">
        <authorList>
            <consortium name="EnsemblPlants"/>
        </authorList>
    </citation>
    <scope>IDENTIFICATION</scope>
</reference>
<organism evidence="1 2">
    <name type="scientific">Aegilops tauschii subsp. strangulata</name>
    <name type="common">Goatgrass</name>
    <dbReference type="NCBI Taxonomy" id="200361"/>
    <lineage>
        <taxon>Eukaryota</taxon>
        <taxon>Viridiplantae</taxon>
        <taxon>Streptophyta</taxon>
        <taxon>Embryophyta</taxon>
        <taxon>Tracheophyta</taxon>
        <taxon>Spermatophyta</taxon>
        <taxon>Magnoliopsida</taxon>
        <taxon>Liliopsida</taxon>
        <taxon>Poales</taxon>
        <taxon>Poaceae</taxon>
        <taxon>BOP clade</taxon>
        <taxon>Pooideae</taxon>
        <taxon>Triticodae</taxon>
        <taxon>Triticeae</taxon>
        <taxon>Triticinae</taxon>
        <taxon>Aegilops</taxon>
    </lineage>
</organism>
<protein>
    <recommendedName>
        <fullName evidence="3">Condensin complex subunit 1 C-terminal domain-containing protein</fullName>
    </recommendedName>
</protein>
<evidence type="ECO:0000313" key="2">
    <source>
        <dbReference type="Proteomes" id="UP000015105"/>
    </source>
</evidence>
<reference evidence="2" key="2">
    <citation type="journal article" date="2017" name="Nat. Plants">
        <title>The Aegilops tauschii genome reveals multiple impacts of transposons.</title>
        <authorList>
            <person name="Zhao G."/>
            <person name="Zou C."/>
            <person name="Li K."/>
            <person name="Wang K."/>
            <person name="Li T."/>
            <person name="Gao L."/>
            <person name="Zhang X."/>
            <person name="Wang H."/>
            <person name="Yang Z."/>
            <person name="Liu X."/>
            <person name="Jiang W."/>
            <person name="Mao L."/>
            <person name="Kong X."/>
            <person name="Jiao Y."/>
            <person name="Jia J."/>
        </authorList>
    </citation>
    <scope>NUCLEOTIDE SEQUENCE [LARGE SCALE GENOMIC DNA]</scope>
    <source>
        <strain evidence="2">cv. AL8/78</strain>
    </source>
</reference>
<dbReference type="GO" id="GO:0006891">
    <property type="term" value="P:intra-Golgi vesicle-mediated transport"/>
    <property type="evidence" value="ECO:0007669"/>
    <property type="project" value="TreeGrafter"/>
</dbReference>
<dbReference type="PANTHER" id="PTHR10635">
    <property type="entry name" value="COATOMER SUBUNIT BETA"/>
    <property type="match status" value="1"/>
</dbReference>
<dbReference type="GO" id="GO:0006888">
    <property type="term" value="P:endoplasmic reticulum to Golgi vesicle-mediated transport"/>
    <property type="evidence" value="ECO:0007669"/>
    <property type="project" value="TreeGrafter"/>
</dbReference>